<feature type="domain" description="HPr" evidence="1">
    <location>
        <begin position="1"/>
        <end position="72"/>
    </location>
</feature>
<evidence type="ECO:0000313" key="2">
    <source>
        <dbReference type="EMBL" id="SIT87909.1"/>
    </source>
</evidence>
<keyword evidence="2" id="KW-0808">Transferase</keyword>
<protein>
    <submittedName>
        <fullName evidence="2">Phosphotransferase system HPr (HPr) family</fullName>
    </submittedName>
</protein>
<dbReference type="GO" id="GO:0016740">
    <property type="term" value="F:transferase activity"/>
    <property type="evidence" value="ECO:0007669"/>
    <property type="project" value="UniProtKB-KW"/>
</dbReference>
<dbReference type="Pfam" id="PF00381">
    <property type="entry name" value="PTS-HPr"/>
    <property type="match status" value="1"/>
</dbReference>
<dbReference type="OrthoDB" id="9809047at2"/>
<reference evidence="3" key="1">
    <citation type="submission" date="2017-01" db="EMBL/GenBank/DDBJ databases">
        <authorList>
            <person name="Varghese N."/>
            <person name="Submissions S."/>
        </authorList>
    </citation>
    <scope>NUCLEOTIDE SEQUENCE [LARGE SCALE GENOMIC DNA]</scope>
    <source>
        <strain evidence="3">MNA4</strain>
    </source>
</reference>
<accession>A0A1U7PNQ3</accession>
<dbReference type="PROSITE" id="PS51350">
    <property type="entry name" value="PTS_HPR_DOM"/>
    <property type="match status" value="1"/>
</dbReference>
<proteinExistence type="predicted"/>
<dbReference type="InterPro" id="IPR035895">
    <property type="entry name" value="HPr-like_sf"/>
</dbReference>
<dbReference type="SUPFAM" id="SSF55594">
    <property type="entry name" value="HPr-like"/>
    <property type="match status" value="1"/>
</dbReference>
<dbReference type="STRING" id="550447.SAMN05428946_2191"/>
<dbReference type="EMBL" id="FTPL01000003">
    <property type="protein sequence ID" value="SIT87909.1"/>
    <property type="molecule type" value="Genomic_DNA"/>
</dbReference>
<dbReference type="Proteomes" id="UP000187550">
    <property type="component" value="Unassembled WGS sequence"/>
</dbReference>
<organism evidence="2 3">
    <name type="scientific">Edaphobacillus lindanitolerans</name>
    <dbReference type="NCBI Taxonomy" id="550447"/>
    <lineage>
        <taxon>Bacteria</taxon>
        <taxon>Bacillati</taxon>
        <taxon>Bacillota</taxon>
        <taxon>Bacilli</taxon>
        <taxon>Bacillales</taxon>
        <taxon>Bacillaceae</taxon>
        <taxon>Edaphobacillus</taxon>
    </lineage>
</organism>
<sequence>MCKYRSMRTPPALFQSNISLVYNGKTHNMKSILGFMSLVSHGASVTLRVEVSNENEAMAKVDEMMNSERLAE</sequence>
<gene>
    <name evidence="2" type="ORF">SAMN05428946_2191</name>
</gene>
<dbReference type="Gene3D" id="3.30.1340.10">
    <property type="entry name" value="HPr-like"/>
    <property type="match status" value="1"/>
</dbReference>
<evidence type="ECO:0000313" key="3">
    <source>
        <dbReference type="Proteomes" id="UP000187550"/>
    </source>
</evidence>
<evidence type="ECO:0000259" key="1">
    <source>
        <dbReference type="PROSITE" id="PS51350"/>
    </source>
</evidence>
<dbReference type="AlphaFoldDB" id="A0A1U7PNQ3"/>
<dbReference type="InterPro" id="IPR000032">
    <property type="entry name" value="HPr-like"/>
</dbReference>
<name>A0A1U7PNQ3_9BACI</name>
<keyword evidence="3" id="KW-1185">Reference proteome</keyword>